<keyword evidence="8 11" id="KW-1133">Transmembrane helix</keyword>
<evidence type="ECO:0000256" key="1">
    <source>
        <dbReference type="ARBA" id="ARBA00022448"/>
    </source>
</evidence>
<comment type="similarity">
    <text evidence="11">Belongs to the KdpC family.</text>
</comment>
<comment type="function">
    <text evidence="11">Part of the high-affinity ATP-driven potassium transport (or Kdp) system, which catalyzes the hydrolysis of ATP coupled with the electrogenic transport of potassium into the cytoplasm. This subunit acts as a catalytic chaperone that increases the ATP-binding affinity of the ATP-hydrolyzing subunit KdpB by the formation of a transient KdpB/KdpC/ATP ternary complex.</text>
</comment>
<dbReference type="AlphaFoldDB" id="A0A3T0D344"/>
<evidence type="ECO:0000256" key="10">
    <source>
        <dbReference type="ARBA" id="ARBA00023136"/>
    </source>
</evidence>
<accession>A0A3T0D344</accession>
<evidence type="ECO:0000256" key="2">
    <source>
        <dbReference type="ARBA" id="ARBA00022475"/>
    </source>
</evidence>
<keyword evidence="5 11" id="KW-0547">Nucleotide-binding</keyword>
<evidence type="ECO:0000256" key="5">
    <source>
        <dbReference type="ARBA" id="ARBA00022741"/>
    </source>
</evidence>
<dbReference type="RefSeq" id="WP_127351293.1">
    <property type="nucleotide sequence ID" value="NZ_CP034791.1"/>
</dbReference>
<keyword evidence="4 11" id="KW-0812">Transmembrane</keyword>
<name>A0A3T0D344_9FIRM</name>
<keyword evidence="10 11" id="KW-0472">Membrane</keyword>
<dbReference type="InterPro" id="IPR003820">
    <property type="entry name" value="KdpC"/>
</dbReference>
<evidence type="ECO:0000256" key="9">
    <source>
        <dbReference type="ARBA" id="ARBA00023065"/>
    </source>
</evidence>
<evidence type="ECO:0000256" key="3">
    <source>
        <dbReference type="ARBA" id="ARBA00022538"/>
    </source>
</evidence>
<reference evidence="12 13" key="1">
    <citation type="submission" date="2018-12" db="EMBL/GenBank/DDBJ databases">
        <title>Genome sequence from the cellulolytic species, Caldicellulosiruptor changbaiensis.</title>
        <authorList>
            <person name="Blumer-Schuette S.E."/>
            <person name="Mendoza C."/>
        </authorList>
    </citation>
    <scope>NUCLEOTIDE SEQUENCE [LARGE SCALE GENOMIC DNA]</scope>
    <source>
        <strain evidence="12 13">CBS-Z</strain>
    </source>
</reference>
<keyword evidence="13" id="KW-1185">Reference proteome</keyword>
<feature type="transmembrane region" description="Helical" evidence="11">
    <location>
        <begin position="12"/>
        <end position="36"/>
    </location>
</feature>
<evidence type="ECO:0000313" key="12">
    <source>
        <dbReference type="EMBL" id="AZT89692.1"/>
    </source>
</evidence>
<protein>
    <recommendedName>
        <fullName evidence="11">Potassium-transporting ATPase KdpC subunit</fullName>
    </recommendedName>
    <alternativeName>
        <fullName evidence="11">ATP phosphohydrolase [potassium-transporting] C chain</fullName>
    </alternativeName>
    <alternativeName>
        <fullName evidence="11">Potassium-binding and translocating subunit C</fullName>
    </alternativeName>
    <alternativeName>
        <fullName evidence="11">Potassium-translocating ATPase C chain</fullName>
    </alternativeName>
</protein>
<evidence type="ECO:0000256" key="4">
    <source>
        <dbReference type="ARBA" id="ARBA00022692"/>
    </source>
</evidence>
<dbReference type="PANTHER" id="PTHR30042">
    <property type="entry name" value="POTASSIUM-TRANSPORTING ATPASE C CHAIN"/>
    <property type="match status" value="1"/>
</dbReference>
<keyword evidence="3 11" id="KW-0633">Potassium transport</keyword>
<evidence type="ECO:0000256" key="7">
    <source>
        <dbReference type="ARBA" id="ARBA00022958"/>
    </source>
</evidence>
<dbReference type="GO" id="GO:0008556">
    <property type="term" value="F:P-type potassium transmembrane transporter activity"/>
    <property type="evidence" value="ECO:0007669"/>
    <property type="project" value="InterPro"/>
</dbReference>
<dbReference type="NCBIfam" id="NF001454">
    <property type="entry name" value="PRK00315.1"/>
    <property type="match status" value="1"/>
</dbReference>
<keyword evidence="7 11" id="KW-0630">Potassium</keyword>
<comment type="subcellular location">
    <subcellularLocation>
        <location evidence="11">Cell membrane</location>
        <topology evidence="11">Single-pass membrane protein</topology>
    </subcellularLocation>
</comment>
<keyword evidence="12" id="KW-0378">Hydrolase</keyword>
<dbReference type="EMBL" id="CP034791">
    <property type="protein sequence ID" value="AZT89692.1"/>
    <property type="molecule type" value="Genomic_DNA"/>
</dbReference>
<dbReference type="KEGG" id="ccha:ELD05_02935"/>
<dbReference type="GO" id="GO:0005886">
    <property type="term" value="C:plasma membrane"/>
    <property type="evidence" value="ECO:0007669"/>
    <property type="project" value="UniProtKB-SubCell"/>
</dbReference>
<dbReference type="GO" id="GO:0005524">
    <property type="term" value="F:ATP binding"/>
    <property type="evidence" value="ECO:0007669"/>
    <property type="project" value="UniProtKB-UniRule"/>
</dbReference>
<evidence type="ECO:0000313" key="13">
    <source>
        <dbReference type="Proteomes" id="UP000282930"/>
    </source>
</evidence>
<dbReference type="PIRSF" id="PIRSF001296">
    <property type="entry name" value="K_ATPase_KdpC"/>
    <property type="match status" value="1"/>
</dbReference>
<gene>
    <name evidence="11 12" type="primary">kdpC</name>
    <name evidence="12" type="ORF">ELD05_02935</name>
</gene>
<dbReference type="HAMAP" id="MF_00276">
    <property type="entry name" value="KdpC"/>
    <property type="match status" value="1"/>
</dbReference>
<comment type="subunit">
    <text evidence="11">The system is composed of three essential subunits: KdpA, KdpB and KdpC.</text>
</comment>
<dbReference type="NCBIfam" id="TIGR00681">
    <property type="entry name" value="kdpC"/>
    <property type="match status" value="1"/>
</dbReference>
<keyword evidence="9 11" id="KW-0406">Ion transport</keyword>
<dbReference type="Proteomes" id="UP000282930">
    <property type="component" value="Chromosome"/>
</dbReference>
<evidence type="ECO:0000256" key="6">
    <source>
        <dbReference type="ARBA" id="ARBA00022840"/>
    </source>
</evidence>
<evidence type="ECO:0000256" key="8">
    <source>
        <dbReference type="ARBA" id="ARBA00022989"/>
    </source>
</evidence>
<keyword evidence="6 11" id="KW-0067">ATP-binding</keyword>
<sequence>MLKKSLANSILVLILMTVLLGFIYPLIVTGVAKLLFPSQASGSLIYKGGKVVGSKLIGQQFDSLRYFHARPSMAGLGYDATLSGGSNLGPTNKKLIELIKRRAQQFRLENQLSANQYIPADIVTASASGLDPDITPEAALLQVHRIAQVRGISEVTLRKLVEEHIKEREFGFLGTRRVNVLELNLALDNLQSGKGE</sequence>
<organism evidence="12 13">
    <name type="scientific">Caldicellulosiruptor changbaiensis</name>
    <dbReference type="NCBI Taxonomy" id="1222016"/>
    <lineage>
        <taxon>Bacteria</taxon>
        <taxon>Bacillati</taxon>
        <taxon>Bacillota</taxon>
        <taxon>Bacillota incertae sedis</taxon>
        <taxon>Caldicellulosiruptorales</taxon>
        <taxon>Caldicellulosiruptoraceae</taxon>
        <taxon>Caldicellulosiruptor</taxon>
    </lineage>
</organism>
<evidence type="ECO:0000256" key="11">
    <source>
        <dbReference type="HAMAP-Rule" id="MF_00276"/>
    </source>
</evidence>
<proteinExistence type="inferred from homology"/>
<dbReference type="PANTHER" id="PTHR30042:SF2">
    <property type="entry name" value="POTASSIUM-TRANSPORTING ATPASE KDPC SUBUNIT"/>
    <property type="match status" value="1"/>
</dbReference>
<keyword evidence="1 11" id="KW-0813">Transport</keyword>
<dbReference type="Pfam" id="PF02669">
    <property type="entry name" value="KdpC"/>
    <property type="match status" value="1"/>
</dbReference>
<keyword evidence="2 11" id="KW-1003">Cell membrane</keyword>
<dbReference type="GO" id="GO:0016787">
    <property type="term" value="F:hydrolase activity"/>
    <property type="evidence" value="ECO:0007669"/>
    <property type="project" value="UniProtKB-KW"/>
</dbReference>